<feature type="compositionally biased region" description="Polar residues" evidence="9">
    <location>
        <begin position="407"/>
        <end position="422"/>
    </location>
</feature>
<dbReference type="EMBL" id="JH668457">
    <property type="protein sequence ID" value="KAG6454093.1"/>
    <property type="molecule type" value="Genomic_DNA"/>
</dbReference>
<reference evidence="11" key="2">
    <citation type="submission" date="2020-12" db="EMBL/GenBank/DDBJ databases">
        <authorList>
            <person name="Kanost M."/>
        </authorList>
    </citation>
    <scope>NUCLEOTIDE SEQUENCE</scope>
</reference>
<evidence type="ECO:0000313" key="11">
    <source>
        <dbReference type="EMBL" id="KAG6454093.1"/>
    </source>
</evidence>
<dbReference type="AlphaFoldDB" id="A0A921Z9W8"/>
<comment type="caution">
    <text evidence="11">The sequence shown here is derived from an EMBL/GenBank/DDBJ whole genome shotgun (WGS) entry which is preliminary data.</text>
</comment>
<keyword evidence="2" id="KW-0479">Metal-binding</keyword>
<dbReference type="OrthoDB" id="8117402at2759"/>
<sequence length="1086" mass="119797">MANNSNAVSSTLPSREYHCKVCDLYLDTVDSLEVHLQYHKENLYVKWGTQNSQNDSDNNNGAKVTTTTTVSAPADSSDNMITKPSPEFQQRATPETSGQFPHPATPQSYHSAPSPYQNSDQTNFSPGTQFGNNYTHSNFPQNPEQINWDQSQYGQEYKHSRFHPYKMQDRSQVSSSSPLYGQPLNQPTPSPSPNQCDKCGFVCDSAVQLNEHCNSAHAGTSAAPTSRSMPFQQFPGKQYNNTGYTNDSIKVKEEHEESSDILDLDSQKVVYQGNEGDPQNPPYEENPTPGREVNARTVPMMPWETQKLYSNPQINGDVSLFKDQKMFAEQKPYQSEAKMFHPEQKFAYTQDKFLGVHHDQKPFMHVEQKIYPGVQMPPLTDYQGAVASSNPDMKPPYRPYDSPAVPQISSTQPANSTSSTLPSIGGKGANWKSNEARRPKTYNCTACNKWFTSSGHLKRHYNTTLHKNAVRSSGQPDPATMPISSHHHPSRESLQNRAQQQTADSNTQSPVPSEDGRSVDESGLQSPYATQNFERSHRVATMQSKSPYTHLQQGNLDNNFSNNPLANHPLQHQVGSHPLNIGSQPPGLGISNDSNHQGSKGIVSTAGNPPNGEAGPSVTQNHHMRGLLSVSTSNITTPPLTQSTPGLTAHTLPPFSHLGVNPYSPRPTDPLGPSVADPTHTPLYLGQNFQQTIAPSYPNGMAPHVMDMAINNLPIANPVTFGESTPEEAEVMEQETSNQTAKGRLLSFAQLQTQSFSVYVSNYITPPNVGGQVVADESAAGYIIVDPVHSPLQYDNTDMCGSNIEYEYSLSPGSMKDTAVTYSPEHVKVYPYGYAVGGKTIKREDDGLRTDSSELQILEIEDIMDYANKENYGTQMKSPASPESAKAENESNGSPSVSSTVPSTPLTERNQLKMKAASTTTVHKCYECDKLFNKACYLTQHNKTCHSGAKPFKCDRCGKRFSDDVSYEGHCIKHTDNKPFKCSECPKSFNHKTDLRRHMCLHSGRKPFACDHCGKAFIRKDHMVKHFDTHKKNLRAASSTSSVSSTSSRSSKPSMSPTSSTHVPAHRIVHDAGANMSRVHISFETR</sequence>
<feature type="region of interest" description="Disordered" evidence="9">
    <location>
        <begin position="271"/>
        <end position="290"/>
    </location>
</feature>
<dbReference type="FunFam" id="3.30.160.60:FF:000624">
    <property type="entry name" value="zinc finger protein 697"/>
    <property type="match status" value="1"/>
</dbReference>
<feature type="region of interest" description="Disordered" evidence="9">
    <location>
        <begin position="384"/>
        <end position="434"/>
    </location>
</feature>
<feature type="compositionally biased region" description="Polar residues" evidence="9">
    <location>
        <begin position="492"/>
        <end position="511"/>
    </location>
</feature>
<feature type="region of interest" description="Disordered" evidence="9">
    <location>
        <begin position="1035"/>
        <end position="1073"/>
    </location>
</feature>
<dbReference type="FunFam" id="3.30.160.60:FF:000065">
    <property type="entry name" value="B-cell CLL/lymphoma 6, member B"/>
    <property type="match status" value="1"/>
</dbReference>
<feature type="domain" description="C2H2-type" evidence="10">
    <location>
        <begin position="952"/>
        <end position="979"/>
    </location>
</feature>
<feature type="compositionally biased region" description="Low complexity" evidence="9">
    <location>
        <begin position="50"/>
        <end position="60"/>
    </location>
</feature>
<evidence type="ECO:0000256" key="9">
    <source>
        <dbReference type="SAM" id="MobiDB-lite"/>
    </source>
</evidence>
<comment type="subcellular location">
    <subcellularLocation>
        <location evidence="1">Nucleus</location>
    </subcellularLocation>
</comment>
<keyword evidence="3" id="KW-0677">Repeat</keyword>
<feature type="compositionally biased region" description="Polar residues" evidence="9">
    <location>
        <begin position="549"/>
        <end position="565"/>
    </location>
</feature>
<feature type="domain" description="C2H2-type" evidence="10">
    <location>
        <begin position="923"/>
        <end position="951"/>
    </location>
</feature>
<name>A0A921Z9W8_MANSE</name>
<reference evidence="11" key="1">
    <citation type="journal article" date="2016" name="Insect Biochem. Mol. Biol.">
        <title>Multifaceted biological insights from a draft genome sequence of the tobacco hornworm moth, Manduca sexta.</title>
        <authorList>
            <person name="Kanost M.R."/>
            <person name="Arrese E.L."/>
            <person name="Cao X."/>
            <person name="Chen Y.R."/>
            <person name="Chellapilla S."/>
            <person name="Goldsmith M.R."/>
            <person name="Grosse-Wilde E."/>
            <person name="Heckel D.G."/>
            <person name="Herndon N."/>
            <person name="Jiang H."/>
            <person name="Papanicolaou A."/>
            <person name="Qu J."/>
            <person name="Soulages J.L."/>
            <person name="Vogel H."/>
            <person name="Walters J."/>
            <person name="Waterhouse R.M."/>
            <person name="Ahn S.J."/>
            <person name="Almeida F.C."/>
            <person name="An C."/>
            <person name="Aqrawi P."/>
            <person name="Bretschneider A."/>
            <person name="Bryant W.B."/>
            <person name="Bucks S."/>
            <person name="Chao H."/>
            <person name="Chevignon G."/>
            <person name="Christen J.M."/>
            <person name="Clarke D.F."/>
            <person name="Dittmer N.T."/>
            <person name="Ferguson L.C.F."/>
            <person name="Garavelou S."/>
            <person name="Gordon K.H.J."/>
            <person name="Gunaratna R.T."/>
            <person name="Han Y."/>
            <person name="Hauser F."/>
            <person name="He Y."/>
            <person name="Heidel-Fischer H."/>
            <person name="Hirsh A."/>
            <person name="Hu Y."/>
            <person name="Jiang H."/>
            <person name="Kalra D."/>
            <person name="Klinner C."/>
            <person name="Konig C."/>
            <person name="Kovar C."/>
            <person name="Kroll A.R."/>
            <person name="Kuwar S.S."/>
            <person name="Lee S.L."/>
            <person name="Lehman R."/>
            <person name="Li K."/>
            <person name="Li Z."/>
            <person name="Liang H."/>
            <person name="Lovelace S."/>
            <person name="Lu Z."/>
            <person name="Mansfield J.H."/>
            <person name="McCulloch K.J."/>
            <person name="Mathew T."/>
            <person name="Morton B."/>
            <person name="Muzny D.M."/>
            <person name="Neunemann D."/>
            <person name="Ongeri F."/>
            <person name="Pauchet Y."/>
            <person name="Pu L.L."/>
            <person name="Pyrousis I."/>
            <person name="Rao X.J."/>
            <person name="Redding A."/>
            <person name="Roesel C."/>
            <person name="Sanchez-Gracia A."/>
            <person name="Schaack S."/>
            <person name="Shukla A."/>
            <person name="Tetreau G."/>
            <person name="Wang Y."/>
            <person name="Xiong G.H."/>
            <person name="Traut W."/>
            <person name="Walsh T.K."/>
            <person name="Worley K.C."/>
            <person name="Wu D."/>
            <person name="Wu W."/>
            <person name="Wu Y.Q."/>
            <person name="Zhang X."/>
            <person name="Zou Z."/>
            <person name="Zucker H."/>
            <person name="Briscoe A.D."/>
            <person name="Burmester T."/>
            <person name="Clem R.J."/>
            <person name="Feyereisen R."/>
            <person name="Grimmelikhuijzen C.J.P."/>
            <person name="Hamodrakas S.J."/>
            <person name="Hansson B.S."/>
            <person name="Huguet E."/>
            <person name="Jermiin L.S."/>
            <person name="Lan Q."/>
            <person name="Lehman H.K."/>
            <person name="Lorenzen M."/>
            <person name="Merzendorfer H."/>
            <person name="Michalopoulos I."/>
            <person name="Morton D.B."/>
            <person name="Muthukrishnan S."/>
            <person name="Oakeshott J.G."/>
            <person name="Palmer W."/>
            <person name="Park Y."/>
            <person name="Passarelli A.L."/>
            <person name="Rozas J."/>
            <person name="Schwartz L.M."/>
            <person name="Smith W."/>
            <person name="Southgate A."/>
            <person name="Vilcinskas A."/>
            <person name="Vogt R."/>
            <person name="Wang P."/>
            <person name="Werren J."/>
            <person name="Yu X.Q."/>
            <person name="Zhou J.J."/>
            <person name="Brown S.J."/>
            <person name="Scherer S.E."/>
            <person name="Richards S."/>
            <person name="Blissard G.W."/>
        </authorList>
    </citation>
    <scope>NUCLEOTIDE SEQUENCE</scope>
</reference>
<dbReference type="InterPro" id="IPR050589">
    <property type="entry name" value="Ikaros_C2H2-ZF"/>
</dbReference>
<proteinExistence type="predicted"/>
<feature type="compositionally biased region" description="Polar residues" evidence="9">
    <location>
        <begin position="632"/>
        <end position="646"/>
    </location>
</feature>
<evidence type="ECO:0000256" key="1">
    <source>
        <dbReference type="ARBA" id="ARBA00004123"/>
    </source>
</evidence>
<evidence type="ECO:0000256" key="3">
    <source>
        <dbReference type="ARBA" id="ARBA00022737"/>
    </source>
</evidence>
<keyword evidence="6" id="KW-0238">DNA-binding</keyword>
<evidence type="ECO:0000259" key="10">
    <source>
        <dbReference type="PROSITE" id="PS50157"/>
    </source>
</evidence>
<keyword evidence="4 8" id="KW-0863">Zinc-finger</keyword>
<feature type="region of interest" description="Disordered" evidence="9">
    <location>
        <begin position="50"/>
        <end position="146"/>
    </location>
</feature>
<dbReference type="FunFam" id="3.30.160.60:FF:000446">
    <property type="entry name" value="Zinc finger protein"/>
    <property type="match status" value="1"/>
</dbReference>
<evidence type="ECO:0000256" key="2">
    <source>
        <dbReference type="ARBA" id="ARBA00022723"/>
    </source>
</evidence>
<feature type="domain" description="C2H2-type" evidence="10">
    <location>
        <begin position="442"/>
        <end position="471"/>
    </location>
</feature>
<dbReference type="Gene3D" id="3.30.160.60">
    <property type="entry name" value="Classic Zinc Finger"/>
    <property type="match status" value="5"/>
</dbReference>
<feature type="compositionally biased region" description="Polar residues" evidence="9">
    <location>
        <begin position="170"/>
        <end position="185"/>
    </location>
</feature>
<dbReference type="PROSITE" id="PS50157">
    <property type="entry name" value="ZINC_FINGER_C2H2_2"/>
    <property type="match status" value="5"/>
</dbReference>
<keyword evidence="12" id="KW-1185">Reference proteome</keyword>
<dbReference type="PROSITE" id="PS00028">
    <property type="entry name" value="ZINC_FINGER_C2H2_1"/>
    <property type="match status" value="7"/>
</dbReference>
<feature type="region of interest" description="Disordered" evidence="9">
    <location>
        <begin position="872"/>
        <end position="912"/>
    </location>
</feature>
<dbReference type="GO" id="GO:0008270">
    <property type="term" value="F:zinc ion binding"/>
    <property type="evidence" value="ECO:0007669"/>
    <property type="project" value="UniProtKB-KW"/>
</dbReference>
<dbReference type="Proteomes" id="UP000791440">
    <property type="component" value="Unassembled WGS sequence"/>
</dbReference>
<feature type="region of interest" description="Disordered" evidence="9">
    <location>
        <begin position="632"/>
        <end position="682"/>
    </location>
</feature>
<dbReference type="Pfam" id="PF12171">
    <property type="entry name" value="zf-C2H2_jaz"/>
    <property type="match status" value="1"/>
</dbReference>
<dbReference type="InterPro" id="IPR022755">
    <property type="entry name" value="Znf_C2H2_jaz"/>
</dbReference>
<evidence type="ECO:0000256" key="5">
    <source>
        <dbReference type="ARBA" id="ARBA00022833"/>
    </source>
</evidence>
<feature type="domain" description="C2H2-type" evidence="10">
    <location>
        <begin position="1008"/>
        <end position="1030"/>
    </location>
</feature>
<dbReference type="GO" id="GO:0000978">
    <property type="term" value="F:RNA polymerase II cis-regulatory region sequence-specific DNA binding"/>
    <property type="evidence" value="ECO:0007669"/>
    <property type="project" value="TreeGrafter"/>
</dbReference>
<gene>
    <name evidence="11" type="ORF">O3G_MSEX008498</name>
</gene>
<dbReference type="SMART" id="SM00355">
    <property type="entry name" value="ZnF_C2H2"/>
    <property type="match status" value="7"/>
</dbReference>
<dbReference type="Pfam" id="PF00096">
    <property type="entry name" value="zf-C2H2"/>
    <property type="match status" value="2"/>
</dbReference>
<dbReference type="GO" id="GO:0005634">
    <property type="term" value="C:nucleus"/>
    <property type="evidence" value="ECO:0007669"/>
    <property type="project" value="UniProtKB-SubCell"/>
</dbReference>
<keyword evidence="7" id="KW-0539">Nucleus</keyword>
<dbReference type="SUPFAM" id="SSF57667">
    <property type="entry name" value="beta-beta-alpha zinc fingers"/>
    <property type="match status" value="3"/>
</dbReference>
<evidence type="ECO:0000256" key="6">
    <source>
        <dbReference type="ARBA" id="ARBA00023125"/>
    </source>
</evidence>
<evidence type="ECO:0000256" key="7">
    <source>
        <dbReference type="ARBA" id="ARBA00023242"/>
    </source>
</evidence>
<feature type="region of interest" description="Disordered" evidence="9">
    <location>
        <begin position="167"/>
        <end position="193"/>
    </location>
</feature>
<dbReference type="PANTHER" id="PTHR24404">
    <property type="entry name" value="ZINC FINGER PROTEIN"/>
    <property type="match status" value="1"/>
</dbReference>
<feature type="region of interest" description="Disordered" evidence="9">
    <location>
        <begin position="549"/>
        <end position="620"/>
    </location>
</feature>
<evidence type="ECO:0000313" key="12">
    <source>
        <dbReference type="Proteomes" id="UP000791440"/>
    </source>
</evidence>
<feature type="compositionally biased region" description="Polar residues" evidence="9">
    <location>
        <begin position="222"/>
        <end position="231"/>
    </location>
</feature>
<feature type="compositionally biased region" description="Low complexity" evidence="9">
    <location>
        <begin position="1038"/>
        <end position="1061"/>
    </location>
</feature>
<feature type="compositionally biased region" description="Low complexity" evidence="9">
    <location>
        <begin position="894"/>
        <end position="905"/>
    </location>
</feature>
<feature type="region of interest" description="Disordered" evidence="9">
    <location>
        <begin position="217"/>
        <end position="242"/>
    </location>
</feature>
<protein>
    <recommendedName>
        <fullName evidence="10">C2H2-type domain-containing protein</fullName>
    </recommendedName>
</protein>
<evidence type="ECO:0000256" key="4">
    <source>
        <dbReference type="ARBA" id="ARBA00022771"/>
    </source>
</evidence>
<feature type="domain" description="C2H2-type" evidence="10">
    <location>
        <begin position="980"/>
        <end position="1007"/>
    </location>
</feature>
<feature type="region of interest" description="Disordered" evidence="9">
    <location>
        <begin position="469"/>
        <end position="534"/>
    </location>
</feature>
<evidence type="ECO:0000256" key="8">
    <source>
        <dbReference type="PROSITE-ProRule" id="PRU00042"/>
    </source>
</evidence>
<dbReference type="GO" id="GO:0003700">
    <property type="term" value="F:DNA-binding transcription factor activity"/>
    <property type="evidence" value="ECO:0007669"/>
    <property type="project" value="TreeGrafter"/>
</dbReference>
<keyword evidence="5" id="KW-0862">Zinc</keyword>
<accession>A0A921Z9W8</accession>
<dbReference type="GO" id="GO:0006357">
    <property type="term" value="P:regulation of transcription by RNA polymerase II"/>
    <property type="evidence" value="ECO:0007669"/>
    <property type="project" value="TreeGrafter"/>
</dbReference>
<dbReference type="PANTHER" id="PTHR24404:SF106">
    <property type="entry name" value="C2H2-TYPE DOMAIN-CONTAINING PROTEIN"/>
    <property type="match status" value="1"/>
</dbReference>
<dbReference type="InterPro" id="IPR013087">
    <property type="entry name" value="Znf_C2H2_type"/>
</dbReference>
<feature type="compositionally biased region" description="Polar residues" evidence="9">
    <location>
        <begin position="523"/>
        <end position="533"/>
    </location>
</feature>
<feature type="compositionally biased region" description="Polar residues" evidence="9">
    <location>
        <begin position="61"/>
        <end position="146"/>
    </location>
</feature>
<organism evidence="11 12">
    <name type="scientific">Manduca sexta</name>
    <name type="common">Tobacco hawkmoth</name>
    <name type="synonym">Tobacco hornworm</name>
    <dbReference type="NCBI Taxonomy" id="7130"/>
    <lineage>
        <taxon>Eukaryota</taxon>
        <taxon>Metazoa</taxon>
        <taxon>Ecdysozoa</taxon>
        <taxon>Arthropoda</taxon>
        <taxon>Hexapoda</taxon>
        <taxon>Insecta</taxon>
        <taxon>Pterygota</taxon>
        <taxon>Neoptera</taxon>
        <taxon>Endopterygota</taxon>
        <taxon>Lepidoptera</taxon>
        <taxon>Glossata</taxon>
        <taxon>Ditrysia</taxon>
        <taxon>Bombycoidea</taxon>
        <taxon>Sphingidae</taxon>
        <taxon>Sphinginae</taxon>
        <taxon>Sphingini</taxon>
        <taxon>Manduca</taxon>
    </lineage>
</organism>
<dbReference type="InterPro" id="IPR036236">
    <property type="entry name" value="Znf_C2H2_sf"/>
</dbReference>